<name>A0AAV1RQP1_9ROSI</name>
<evidence type="ECO:0000313" key="2">
    <source>
        <dbReference type="EMBL" id="CAK7337738.1"/>
    </source>
</evidence>
<dbReference type="EMBL" id="CAWUPB010001108">
    <property type="protein sequence ID" value="CAK7337738.1"/>
    <property type="molecule type" value="Genomic_DNA"/>
</dbReference>
<dbReference type="Proteomes" id="UP001314170">
    <property type="component" value="Unassembled WGS sequence"/>
</dbReference>
<dbReference type="AlphaFoldDB" id="A0AAV1RQP1"/>
<comment type="caution">
    <text evidence="2">The sequence shown here is derived from an EMBL/GenBank/DDBJ whole genome shotgun (WGS) entry which is preliminary data.</text>
</comment>
<keyword evidence="3" id="KW-1185">Reference proteome</keyword>
<organism evidence="2 3">
    <name type="scientific">Dovyalis caffra</name>
    <dbReference type="NCBI Taxonomy" id="77055"/>
    <lineage>
        <taxon>Eukaryota</taxon>
        <taxon>Viridiplantae</taxon>
        <taxon>Streptophyta</taxon>
        <taxon>Embryophyta</taxon>
        <taxon>Tracheophyta</taxon>
        <taxon>Spermatophyta</taxon>
        <taxon>Magnoliopsida</taxon>
        <taxon>eudicotyledons</taxon>
        <taxon>Gunneridae</taxon>
        <taxon>Pentapetalae</taxon>
        <taxon>rosids</taxon>
        <taxon>fabids</taxon>
        <taxon>Malpighiales</taxon>
        <taxon>Salicaceae</taxon>
        <taxon>Flacourtieae</taxon>
        <taxon>Dovyalis</taxon>
    </lineage>
</organism>
<feature type="compositionally biased region" description="Polar residues" evidence="1">
    <location>
        <begin position="169"/>
        <end position="191"/>
    </location>
</feature>
<sequence>MEHPAESEYDGSCAVDTTVTETEEAINAITMASRAEKVLKTDKHPRNWNFRVFDGEGADSWIFRAERYFSINRLSEVDKLGGCGMRRSEAELLVLNPKTLKETIETTGWIERKNQILSSTLNPKAHKEPPSIQYKLDIKSISWTPTRPYNPFNNPSNTTLTKTVASNLKPITTHQQNPNHGSDNKTPTTSLPPRFQKPTPAEAQAKRE</sequence>
<evidence type="ECO:0000313" key="3">
    <source>
        <dbReference type="Proteomes" id="UP001314170"/>
    </source>
</evidence>
<feature type="region of interest" description="Disordered" evidence="1">
    <location>
        <begin position="169"/>
        <end position="208"/>
    </location>
</feature>
<accession>A0AAV1RQP1</accession>
<gene>
    <name evidence="2" type="ORF">DCAF_LOCUS12776</name>
</gene>
<proteinExistence type="predicted"/>
<protein>
    <submittedName>
        <fullName evidence="2">Uncharacterized protein</fullName>
    </submittedName>
</protein>
<reference evidence="2 3" key="1">
    <citation type="submission" date="2024-01" db="EMBL/GenBank/DDBJ databases">
        <authorList>
            <person name="Waweru B."/>
        </authorList>
    </citation>
    <scope>NUCLEOTIDE SEQUENCE [LARGE SCALE GENOMIC DNA]</scope>
</reference>
<evidence type="ECO:0000256" key="1">
    <source>
        <dbReference type="SAM" id="MobiDB-lite"/>
    </source>
</evidence>